<evidence type="ECO:0008006" key="4">
    <source>
        <dbReference type="Google" id="ProtNLM"/>
    </source>
</evidence>
<organism evidence="2 3">
    <name type="scientific">Corynebacterium haemomassiliense</name>
    <dbReference type="NCBI Taxonomy" id="2754726"/>
    <lineage>
        <taxon>Bacteria</taxon>
        <taxon>Bacillati</taxon>
        <taxon>Actinomycetota</taxon>
        <taxon>Actinomycetes</taxon>
        <taxon>Mycobacteriales</taxon>
        <taxon>Corynebacteriaceae</taxon>
        <taxon>Corynebacterium</taxon>
    </lineage>
</organism>
<feature type="chain" id="PRO_5030798806" description="Alpha helical Porin B" evidence="1">
    <location>
        <begin position="27"/>
        <end position="138"/>
    </location>
</feature>
<evidence type="ECO:0000313" key="3">
    <source>
        <dbReference type="Proteomes" id="UP000523682"/>
    </source>
</evidence>
<keyword evidence="1" id="KW-0732">Signal</keyword>
<reference evidence="2 3" key="1">
    <citation type="submission" date="2020-07" db="EMBL/GenBank/DDBJ databases">
        <title>Draft genome and description of Corynebacterium haemomassiliense strain Marseile-Q3615 sp. nov.</title>
        <authorList>
            <person name="Boxberger M."/>
            <person name="La Scola B."/>
        </authorList>
    </citation>
    <scope>NUCLEOTIDE SEQUENCE [LARGE SCALE GENOMIC DNA]</scope>
    <source>
        <strain evidence="2 3">Marseille-Q3615</strain>
    </source>
</reference>
<protein>
    <recommendedName>
        <fullName evidence="4">Alpha helical Porin B</fullName>
    </recommendedName>
</protein>
<dbReference type="EMBL" id="JACDTZ010000001">
    <property type="protein sequence ID" value="MBA5244203.1"/>
    <property type="molecule type" value="Genomic_DNA"/>
</dbReference>
<proteinExistence type="predicted"/>
<dbReference type="InterPro" id="IPR021114">
    <property type="entry name" value="Porin_PorB/PorC"/>
</dbReference>
<keyword evidence="3" id="KW-1185">Reference proteome</keyword>
<evidence type="ECO:0000313" key="2">
    <source>
        <dbReference type="EMBL" id="MBA5244203.1"/>
    </source>
</evidence>
<dbReference type="Pfam" id="PF11565">
    <property type="entry name" value="PorB"/>
    <property type="match status" value="1"/>
</dbReference>
<dbReference type="AlphaFoldDB" id="A0A7W2I3M1"/>
<sequence>MRRIAPLAAAGLLAAAAIASPATAQAQTQSLELIKLLNGNIATANCDALRVGLTSTNMVGPDTTRSQLVANVNNVVGKDATLRLASASTVGALADRALECGIVKPDPATPLDQFFAMSSQMSSQANLPDIRNYIGALR</sequence>
<accession>A0A7W2I3M1</accession>
<dbReference type="RefSeq" id="WP_181888856.1">
    <property type="nucleotide sequence ID" value="NZ_CP170998.1"/>
</dbReference>
<evidence type="ECO:0000256" key="1">
    <source>
        <dbReference type="SAM" id="SignalP"/>
    </source>
</evidence>
<dbReference type="Proteomes" id="UP000523682">
    <property type="component" value="Unassembled WGS sequence"/>
</dbReference>
<feature type="signal peptide" evidence="1">
    <location>
        <begin position="1"/>
        <end position="26"/>
    </location>
</feature>
<name>A0A7W2I3M1_9CORY</name>
<gene>
    <name evidence="2" type="ORF">H0193_05130</name>
</gene>
<comment type="caution">
    <text evidence="2">The sequence shown here is derived from an EMBL/GenBank/DDBJ whole genome shotgun (WGS) entry which is preliminary data.</text>
</comment>